<dbReference type="InterPro" id="IPR002629">
    <property type="entry name" value="Met_Synth_C/arc"/>
</dbReference>
<evidence type="ECO:0000256" key="1">
    <source>
        <dbReference type="ARBA" id="ARBA00001947"/>
    </source>
</evidence>
<dbReference type="Gene3D" id="3.20.20.210">
    <property type="match status" value="1"/>
</dbReference>
<keyword evidence="2" id="KW-0479">Metal-binding</keyword>
<reference evidence="5 6" key="1">
    <citation type="journal article" date="2014" name="BMC Genomics">
        <title>Comparison of environmental and isolate Sulfobacillus genomes reveals diverse carbon, sulfur, nitrogen, and hydrogen metabolisms.</title>
        <authorList>
            <person name="Justice N.B."/>
            <person name="Norman A."/>
            <person name="Brown C.T."/>
            <person name="Singh A."/>
            <person name="Thomas B.C."/>
            <person name="Banfield J.F."/>
        </authorList>
    </citation>
    <scope>NUCLEOTIDE SEQUENCE [LARGE SCALE GENOMIC DNA]</scope>
    <source>
        <strain evidence="5">AMDSBA4</strain>
    </source>
</reference>
<dbReference type="GO" id="GO:0009086">
    <property type="term" value="P:methionine biosynthetic process"/>
    <property type="evidence" value="ECO:0007669"/>
    <property type="project" value="InterPro"/>
</dbReference>
<protein>
    <submittedName>
        <fullName evidence="5">Synthase</fullName>
    </submittedName>
</protein>
<organism evidence="5 6">
    <name type="scientific">Sulfobacillus benefaciens</name>
    <dbReference type="NCBI Taxonomy" id="453960"/>
    <lineage>
        <taxon>Bacteria</taxon>
        <taxon>Bacillati</taxon>
        <taxon>Bacillota</taxon>
        <taxon>Clostridia</taxon>
        <taxon>Eubacteriales</taxon>
        <taxon>Clostridiales Family XVII. Incertae Sedis</taxon>
        <taxon>Sulfobacillus</taxon>
    </lineage>
</organism>
<name>A0A2T2XJB7_9FIRM</name>
<dbReference type="PANTHER" id="PTHR30519">
    <property type="entry name" value="5-METHYLTETRAHYDROPTEROYLTRIGLUTAMATE--HOMOCYSTEINE METHYLTRANSFERASE"/>
    <property type="match status" value="1"/>
</dbReference>
<evidence type="ECO:0000259" key="4">
    <source>
        <dbReference type="Pfam" id="PF01717"/>
    </source>
</evidence>
<dbReference type="AlphaFoldDB" id="A0A2T2XJB7"/>
<sequence length="330" mass="36886">MRITTLGSYPKIPADHGPSVRTAIQRFERGSIGPTQLEQTIRDRTRHVIQVAKAHRLDLTSDGMIRWNDMFDGVVRDIDNVQSAGLLRFLDNNFYYRHPLVRGRLSFQGGVVRWWMTQAVGVSTIPVKAVLPGPFTFLQLSQDDSYHNRQALLDDVVEVLRLEANSLLDTGIQEIQWDEPALAYYPGWDIGEVSETLAHLTKDLSVDQSLALYWGPGVHRWIEPLAIAGFSRLYLDAVSDPEVVPRLSSEQLPVEVGVGLIDARQVKKESVPELVKKLEPILRVQGESRVWLHPNGGLELLPPDHAEGKVHVLSQVRDAVAIAPRNGGRG</sequence>
<dbReference type="SUPFAM" id="SSF51726">
    <property type="entry name" value="UROD/MetE-like"/>
    <property type="match status" value="1"/>
</dbReference>
<dbReference type="Pfam" id="PF01717">
    <property type="entry name" value="Meth_synt_2"/>
    <property type="match status" value="1"/>
</dbReference>
<proteinExistence type="predicted"/>
<evidence type="ECO:0000313" key="5">
    <source>
        <dbReference type="EMBL" id="PSR34595.1"/>
    </source>
</evidence>
<dbReference type="EMBL" id="PXYW01000007">
    <property type="protein sequence ID" value="PSR34595.1"/>
    <property type="molecule type" value="Genomic_DNA"/>
</dbReference>
<keyword evidence="3" id="KW-0862">Zinc</keyword>
<evidence type="ECO:0000313" key="6">
    <source>
        <dbReference type="Proteomes" id="UP000242972"/>
    </source>
</evidence>
<dbReference type="GO" id="GO:0008270">
    <property type="term" value="F:zinc ion binding"/>
    <property type="evidence" value="ECO:0007669"/>
    <property type="project" value="InterPro"/>
</dbReference>
<dbReference type="Proteomes" id="UP000242972">
    <property type="component" value="Unassembled WGS sequence"/>
</dbReference>
<gene>
    <name evidence="5" type="ORF">C7B46_03925</name>
</gene>
<dbReference type="InterPro" id="IPR038071">
    <property type="entry name" value="UROD/MetE-like_sf"/>
</dbReference>
<evidence type="ECO:0000256" key="3">
    <source>
        <dbReference type="ARBA" id="ARBA00022833"/>
    </source>
</evidence>
<comment type="cofactor">
    <cofactor evidence="1">
        <name>Zn(2+)</name>
        <dbReference type="ChEBI" id="CHEBI:29105"/>
    </cofactor>
</comment>
<dbReference type="GO" id="GO:0003871">
    <property type="term" value="F:5-methyltetrahydropteroyltriglutamate-homocysteine S-methyltransferase activity"/>
    <property type="evidence" value="ECO:0007669"/>
    <property type="project" value="InterPro"/>
</dbReference>
<accession>A0A2T2XJB7</accession>
<feature type="domain" description="Cobalamin-independent methionine synthase MetE C-terminal/archaeal" evidence="4">
    <location>
        <begin position="3"/>
        <end position="183"/>
    </location>
</feature>
<evidence type="ECO:0000256" key="2">
    <source>
        <dbReference type="ARBA" id="ARBA00022723"/>
    </source>
</evidence>
<comment type="caution">
    <text evidence="5">The sequence shown here is derived from an EMBL/GenBank/DDBJ whole genome shotgun (WGS) entry which is preliminary data.</text>
</comment>